<evidence type="ECO:0000256" key="2">
    <source>
        <dbReference type="SAM" id="SignalP"/>
    </source>
</evidence>
<sequence>MNIKYTLAGLGAAAAVSMGAFGALGGSGLSGSAEFDEALGPTLGETSTQTGAPTELETSIATPPVEVELPDGYGNGGG</sequence>
<feature type="signal peptide" evidence="2">
    <location>
        <begin position="1"/>
        <end position="22"/>
    </location>
</feature>
<evidence type="ECO:0000313" key="3">
    <source>
        <dbReference type="EMBL" id="MBU8826100.1"/>
    </source>
</evidence>
<keyword evidence="4" id="KW-1185">Reference proteome</keyword>
<gene>
    <name evidence="3" type="ORF">KL859_24910</name>
</gene>
<proteinExistence type="predicted"/>
<reference evidence="3 4" key="1">
    <citation type="submission" date="2021-05" db="EMBL/GenBank/DDBJ databases">
        <title>Draft Genome Sequences of Clinical Respiratory Isolates of Mycobacterium goodii Recovered in Ireland.</title>
        <authorList>
            <person name="Flanagan P.R."/>
            <person name="Mok S."/>
            <person name="Roycroft E."/>
            <person name="Rogers T.R."/>
            <person name="Fitzgibbon M."/>
        </authorList>
    </citation>
    <scope>NUCLEOTIDE SEQUENCE [LARGE SCALE GENOMIC DNA]</scope>
    <source>
        <strain evidence="3 4">14IE55</strain>
    </source>
</reference>
<dbReference type="EMBL" id="JAHBOM010000022">
    <property type="protein sequence ID" value="MBU8826100.1"/>
    <property type="molecule type" value="Genomic_DNA"/>
</dbReference>
<evidence type="ECO:0000313" key="4">
    <source>
        <dbReference type="Proteomes" id="UP000696413"/>
    </source>
</evidence>
<evidence type="ECO:0000256" key="1">
    <source>
        <dbReference type="SAM" id="MobiDB-lite"/>
    </source>
</evidence>
<organism evidence="3 4">
    <name type="scientific">Mycolicibacterium goodii</name>
    <name type="common">Mycobacterium goodii</name>
    <dbReference type="NCBI Taxonomy" id="134601"/>
    <lineage>
        <taxon>Bacteria</taxon>
        <taxon>Bacillati</taxon>
        <taxon>Actinomycetota</taxon>
        <taxon>Actinomycetes</taxon>
        <taxon>Mycobacteriales</taxon>
        <taxon>Mycobacteriaceae</taxon>
        <taxon>Mycolicibacterium</taxon>
    </lineage>
</organism>
<feature type="compositionally biased region" description="Polar residues" evidence="1">
    <location>
        <begin position="44"/>
        <end position="61"/>
    </location>
</feature>
<comment type="caution">
    <text evidence="3">The sequence shown here is derived from an EMBL/GenBank/DDBJ whole genome shotgun (WGS) entry which is preliminary data.</text>
</comment>
<protein>
    <submittedName>
        <fullName evidence="3">Uncharacterized protein</fullName>
    </submittedName>
</protein>
<name>A0ABS6HX43_MYCGD</name>
<feature type="chain" id="PRO_5045129137" evidence="2">
    <location>
        <begin position="23"/>
        <end position="78"/>
    </location>
</feature>
<feature type="region of interest" description="Disordered" evidence="1">
    <location>
        <begin position="36"/>
        <end position="78"/>
    </location>
</feature>
<accession>A0ABS6HX43</accession>
<dbReference type="Proteomes" id="UP000696413">
    <property type="component" value="Unassembled WGS sequence"/>
</dbReference>
<keyword evidence="2" id="KW-0732">Signal</keyword>
<dbReference type="RefSeq" id="WP_073681527.1">
    <property type="nucleotide sequence ID" value="NZ_CP092364.2"/>
</dbReference>